<accession>A0AAU8CUR6</accession>
<dbReference type="InterPro" id="IPR006913">
    <property type="entry name" value="CENP-V/GFA"/>
</dbReference>
<dbReference type="EMBL" id="CP159253">
    <property type="protein sequence ID" value="XCG50108.1"/>
    <property type="molecule type" value="Genomic_DNA"/>
</dbReference>
<dbReference type="GO" id="GO:0046872">
    <property type="term" value="F:metal ion binding"/>
    <property type="evidence" value="ECO:0007669"/>
    <property type="project" value="UniProtKB-KW"/>
</dbReference>
<reference evidence="6" key="1">
    <citation type="submission" date="2024-06" db="EMBL/GenBank/DDBJ databases">
        <title>Mesorhizobium karijinii sp. nov., a symbiont of the iconic Swainsona formosa from arid Australia.</title>
        <authorList>
            <person name="Hill Y.J."/>
            <person name="Watkin E.L.J."/>
            <person name="O'Hara G.W."/>
            <person name="Terpolilli J."/>
            <person name="Tye M.L."/>
            <person name="Kohlmeier M.G."/>
        </authorList>
    </citation>
    <scope>NUCLEOTIDE SEQUENCE</scope>
    <source>
        <strain evidence="6">WSM2240</strain>
    </source>
</reference>
<sequence length="137" mass="14627">MSKPYTGGCACGAIRYEISAEPVVMVDCQCRQCQHQTGAGHASYLTFSGAARKVEGEAKTWEVVGDGGTVKSCAFCATCGSPVFITFPAMPDVVAVRAGSLDDPSRYKPQFVTWHAAANAWDHLDPALPKFEKIPPT</sequence>
<evidence type="ECO:0000256" key="4">
    <source>
        <dbReference type="ARBA" id="ARBA00023239"/>
    </source>
</evidence>
<feature type="domain" description="CENP-V/GFA" evidence="5">
    <location>
        <begin position="5"/>
        <end position="122"/>
    </location>
</feature>
<dbReference type="PROSITE" id="PS51891">
    <property type="entry name" value="CENP_V_GFA"/>
    <property type="match status" value="1"/>
</dbReference>
<dbReference type="SUPFAM" id="SSF51316">
    <property type="entry name" value="Mss4-like"/>
    <property type="match status" value="1"/>
</dbReference>
<dbReference type="PANTHER" id="PTHR33337:SF40">
    <property type="entry name" value="CENP-V_GFA DOMAIN-CONTAINING PROTEIN-RELATED"/>
    <property type="match status" value="1"/>
</dbReference>
<dbReference type="Pfam" id="PF04828">
    <property type="entry name" value="GFA"/>
    <property type="match status" value="1"/>
</dbReference>
<gene>
    <name evidence="6" type="ORF">ABVK50_06325</name>
</gene>
<keyword evidence="3" id="KW-0862">Zinc</keyword>
<dbReference type="InterPro" id="IPR011057">
    <property type="entry name" value="Mss4-like_sf"/>
</dbReference>
<proteinExistence type="inferred from homology"/>
<dbReference type="PANTHER" id="PTHR33337">
    <property type="entry name" value="GFA DOMAIN-CONTAINING PROTEIN"/>
    <property type="match status" value="1"/>
</dbReference>
<evidence type="ECO:0000313" key="6">
    <source>
        <dbReference type="EMBL" id="XCG50108.1"/>
    </source>
</evidence>
<name>A0AAU8CUR6_9HYPH</name>
<keyword evidence="2" id="KW-0479">Metal-binding</keyword>
<organism evidence="6">
    <name type="scientific">Mesorhizobium sp. WSM2240</name>
    <dbReference type="NCBI Taxonomy" id="3228851"/>
    <lineage>
        <taxon>Bacteria</taxon>
        <taxon>Pseudomonadati</taxon>
        <taxon>Pseudomonadota</taxon>
        <taxon>Alphaproteobacteria</taxon>
        <taxon>Hyphomicrobiales</taxon>
        <taxon>Phyllobacteriaceae</taxon>
        <taxon>Mesorhizobium</taxon>
    </lineage>
</organism>
<dbReference type="AlphaFoldDB" id="A0AAU8CUR6"/>
<keyword evidence="4" id="KW-0456">Lyase</keyword>
<comment type="similarity">
    <text evidence="1">Belongs to the Gfa family.</text>
</comment>
<dbReference type="GO" id="GO:0016846">
    <property type="term" value="F:carbon-sulfur lyase activity"/>
    <property type="evidence" value="ECO:0007669"/>
    <property type="project" value="InterPro"/>
</dbReference>
<evidence type="ECO:0000256" key="3">
    <source>
        <dbReference type="ARBA" id="ARBA00022833"/>
    </source>
</evidence>
<dbReference type="Gene3D" id="3.90.1590.10">
    <property type="entry name" value="glutathione-dependent formaldehyde- activating enzyme (gfa)"/>
    <property type="match status" value="1"/>
</dbReference>
<evidence type="ECO:0000259" key="5">
    <source>
        <dbReference type="PROSITE" id="PS51891"/>
    </source>
</evidence>
<evidence type="ECO:0000256" key="1">
    <source>
        <dbReference type="ARBA" id="ARBA00005495"/>
    </source>
</evidence>
<protein>
    <submittedName>
        <fullName evidence="6">GFA family protein</fullName>
    </submittedName>
</protein>
<evidence type="ECO:0000256" key="2">
    <source>
        <dbReference type="ARBA" id="ARBA00022723"/>
    </source>
</evidence>
<dbReference type="RefSeq" id="WP_353642363.1">
    <property type="nucleotide sequence ID" value="NZ_CP159253.1"/>
</dbReference>